<comment type="similarity">
    <text evidence="2">Belongs to the TACO1 family.</text>
</comment>
<dbReference type="InterPro" id="IPR049083">
    <property type="entry name" value="TACO1_YebC_N"/>
</dbReference>
<name>A0A5C3MP01_9AGAR</name>
<dbReference type="SUPFAM" id="SSF75625">
    <property type="entry name" value="YebC-like"/>
    <property type="match status" value="1"/>
</dbReference>
<dbReference type="Pfam" id="PF20772">
    <property type="entry name" value="TACO1_YebC_N"/>
    <property type="match status" value="1"/>
</dbReference>
<dbReference type="STRING" id="68775.A0A5C3MP01"/>
<proteinExistence type="inferred from homology"/>
<dbReference type="Pfam" id="PF01709">
    <property type="entry name" value="Transcrip_reg"/>
    <property type="match status" value="1"/>
</dbReference>
<dbReference type="HAMAP" id="MF_00693">
    <property type="entry name" value="Transcrip_reg_TACO1"/>
    <property type="match status" value="1"/>
</dbReference>
<dbReference type="AlphaFoldDB" id="A0A5C3MP01"/>
<evidence type="ECO:0000259" key="3">
    <source>
        <dbReference type="Pfam" id="PF01709"/>
    </source>
</evidence>
<dbReference type="Proteomes" id="UP000308652">
    <property type="component" value="Unassembled WGS sequence"/>
</dbReference>
<dbReference type="PANTHER" id="PTHR12532">
    <property type="entry name" value="TRANSLATIONAL ACTIVATOR OF CYTOCHROME C OXIDASE 1"/>
    <property type="match status" value="1"/>
</dbReference>
<dbReference type="PANTHER" id="PTHR12532:SF0">
    <property type="entry name" value="TRANSLATIONAL ACTIVATOR OF CYTOCHROME C OXIDASE 1"/>
    <property type="match status" value="1"/>
</dbReference>
<feature type="domain" description="TACO1/YebC-like N-terminal" evidence="4">
    <location>
        <begin position="29"/>
        <end position="101"/>
    </location>
</feature>
<evidence type="ECO:0000313" key="5">
    <source>
        <dbReference type="EMBL" id="TFK42911.1"/>
    </source>
</evidence>
<reference evidence="5 6" key="1">
    <citation type="journal article" date="2019" name="Nat. Ecol. Evol.">
        <title>Megaphylogeny resolves global patterns of mushroom evolution.</title>
        <authorList>
            <person name="Varga T."/>
            <person name="Krizsan K."/>
            <person name="Foldi C."/>
            <person name="Dima B."/>
            <person name="Sanchez-Garcia M."/>
            <person name="Sanchez-Ramirez S."/>
            <person name="Szollosi G.J."/>
            <person name="Szarkandi J.G."/>
            <person name="Papp V."/>
            <person name="Albert L."/>
            <person name="Andreopoulos W."/>
            <person name="Angelini C."/>
            <person name="Antonin V."/>
            <person name="Barry K.W."/>
            <person name="Bougher N.L."/>
            <person name="Buchanan P."/>
            <person name="Buyck B."/>
            <person name="Bense V."/>
            <person name="Catcheside P."/>
            <person name="Chovatia M."/>
            <person name="Cooper J."/>
            <person name="Damon W."/>
            <person name="Desjardin D."/>
            <person name="Finy P."/>
            <person name="Geml J."/>
            <person name="Haridas S."/>
            <person name="Hughes K."/>
            <person name="Justo A."/>
            <person name="Karasinski D."/>
            <person name="Kautmanova I."/>
            <person name="Kiss B."/>
            <person name="Kocsube S."/>
            <person name="Kotiranta H."/>
            <person name="LaButti K.M."/>
            <person name="Lechner B.E."/>
            <person name="Liimatainen K."/>
            <person name="Lipzen A."/>
            <person name="Lukacs Z."/>
            <person name="Mihaltcheva S."/>
            <person name="Morgado L.N."/>
            <person name="Niskanen T."/>
            <person name="Noordeloos M.E."/>
            <person name="Ohm R.A."/>
            <person name="Ortiz-Santana B."/>
            <person name="Ovrebo C."/>
            <person name="Racz N."/>
            <person name="Riley R."/>
            <person name="Savchenko A."/>
            <person name="Shiryaev A."/>
            <person name="Soop K."/>
            <person name="Spirin V."/>
            <person name="Szebenyi C."/>
            <person name="Tomsovsky M."/>
            <person name="Tulloss R.E."/>
            <person name="Uehling J."/>
            <person name="Grigoriev I.V."/>
            <person name="Vagvolgyi C."/>
            <person name="Papp T."/>
            <person name="Martin F.M."/>
            <person name="Miettinen O."/>
            <person name="Hibbett D.S."/>
            <person name="Nagy L.G."/>
        </authorList>
    </citation>
    <scope>NUCLEOTIDE SEQUENCE [LARGE SCALE GENOMIC DNA]</scope>
    <source>
        <strain evidence="5 6">CBS 166.37</strain>
    </source>
</reference>
<dbReference type="InterPro" id="IPR029072">
    <property type="entry name" value="YebC-like"/>
</dbReference>
<accession>A0A5C3MP01</accession>
<evidence type="ECO:0000256" key="1">
    <source>
        <dbReference type="ARBA" id="ARBA00004173"/>
    </source>
</evidence>
<dbReference type="GO" id="GO:0005739">
    <property type="term" value="C:mitochondrion"/>
    <property type="evidence" value="ECO:0007669"/>
    <property type="project" value="UniProtKB-SubCell"/>
</dbReference>
<comment type="subcellular location">
    <subcellularLocation>
        <location evidence="1">Mitochondrion</location>
    </subcellularLocation>
</comment>
<sequence>MFNVRRFIPRSLLLHRSFTLSKPTFSGHNKWSKIKQKKGANDQQKSVIYGRANREIMVAVREGGSGDPNLNVQLATVLKRVKELGVPRENIEKALTKATGGKGKGSESLMYEAIAFNSVGIMIECLTDNANRTLHSVREVLNEHGARLTAVKFMFQRKGYVKVALGSSELELSERVESLIDIALGADAEDFEETIEDGISMVEFTCPPEKLATLTSAILSCPTTLAAELQESALIFAPTDTSERSEELESKLAELVEGLEGNEDVLQVWTTLDL</sequence>
<dbReference type="InterPro" id="IPR002876">
    <property type="entry name" value="Transcrip_reg_TACO1-like"/>
</dbReference>
<keyword evidence="6" id="KW-1185">Reference proteome</keyword>
<evidence type="ECO:0000256" key="2">
    <source>
        <dbReference type="ARBA" id="ARBA00008724"/>
    </source>
</evidence>
<dbReference type="InterPro" id="IPR017856">
    <property type="entry name" value="Integrase-like_N"/>
</dbReference>
<dbReference type="OrthoDB" id="2017544at2759"/>
<feature type="domain" description="TACO1/YebC-like second and third" evidence="3">
    <location>
        <begin position="107"/>
        <end position="271"/>
    </location>
</feature>
<dbReference type="InterPro" id="IPR026564">
    <property type="entry name" value="Transcrip_reg_TACO1-like_dom3"/>
</dbReference>
<dbReference type="InterPro" id="IPR048300">
    <property type="entry name" value="TACO1_YebC-like_2nd/3rd_dom"/>
</dbReference>
<evidence type="ECO:0000259" key="4">
    <source>
        <dbReference type="Pfam" id="PF20772"/>
    </source>
</evidence>
<dbReference type="FunFam" id="1.10.10.200:FF:000002">
    <property type="entry name" value="Probable transcriptional regulatory protein CLM62_37755"/>
    <property type="match status" value="1"/>
</dbReference>
<evidence type="ECO:0000313" key="6">
    <source>
        <dbReference type="Proteomes" id="UP000308652"/>
    </source>
</evidence>
<dbReference type="Gene3D" id="3.30.70.980">
    <property type="match status" value="2"/>
</dbReference>
<dbReference type="EMBL" id="ML213592">
    <property type="protein sequence ID" value="TFK42911.1"/>
    <property type="molecule type" value="Genomic_DNA"/>
</dbReference>
<gene>
    <name evidence="5" type="ORF">BDQ12DRAFT_710111</name>
</gene>
<organism evidence="5 6">
    <name type="scientific">Crucibulum laeve</name>
    <dbReference type="NCBI Taxonomy" id="68775"/>
    <lineage>
        <taxon>Eukaryota</taxon>
        <taxon>Fungi</taxon>
        <taxon>Dikarya</taxon>
        <taxon>Basidiomycota</taxon>
        <taxon>Agaricomycotina</taxon>
        <taxon>Agaricomycetes</taxon>
        <taxon>Agaricomycetidae</taxon>
        <taxon>Agaricales</taxon>
        <taxon>Agaricineae</taxon>
        <taxon>Nidulariaceae</taxon>
        <taxon>Crucibulum</taxon>
    </lineage>
</organism>
<dbReference type="Gene3D" id="1.10.10.200">
    <property type="match status" value="1"/>
</dbReference>
<protein>
    <submittedName>
        <fullName evidence="5">DUF28-domain-containing protein</fullName>
    </submittedName>
</protein>